<keyword evidence="2" id="KW-1185">Reference proteome</keyword>
<reference evidence="1" key="1">
    <citation type="submission" date="2024-09" db="EMBL/GenBank/DDBJ databases">
        <title>Draft Genome Sequences of Neofusicoccum parvum.</title>
        <authorList>
            <person name="Ashida A."/>
            <person name="Camagna M."/>
            <person name="Tanaka A."/>
            <person name="Takemoto D."/>
        </authorList>
    </citation>
    <scope>NUCLEOTIDE SEQUENCE</scope>
    <source>
        <strain evidence="1">PPO83</strain>
    </source>
</reference>
<accession>A0ACB5SAY5</accession>
<dbReference type="Proteomes" id="UP001165186">
    <property type="component" value="Unassembled WGS sequence"/>
</dbReference>
<sequence length="596" mass="61956">MEPLQERESTPPTKNSDALEETDITPTTTKRPVDHKDAVDPMHDPMGALAAAGAAIGESLKSAVAPGQRSPAKSEPESWEGSIASDDDQPKVEEEKKDRAVGDVYLRPLQLDRTASSVASSSGPPSPQRDGDREDYSPVKAPPPLRASRSPSIQPPELDTSGTAQAAPDDYSPGPDTSDLATDRLTADIMKRLSTPSLVGSVPDLNRTLTPQPPAQDTPKASQETRASAVVPSEYENYWAASGEEDVGGGSGHSAAPPTTAPESTIRAVNPEESHSAAGDSSSRPGFLSHKFSWEGQEGAGNAAAQASAPGAQAPAASEETASTAPVADSAHLAAAQNSDHHPSVARAIAALPEAPTRTSEGLHIVNPEPDLSSSSASPVELEAPAAPNQPLDADAWRAQTQDVDPPSSQPSLTPIQQPSAAGAQPRIPLFREILALKSTDERLAKYSQTREQFAGMDTGLRNWVQSTLATKPEHAELANLPRQPLPPIQSSHSSSGGGLVLNMRHKHNASISHFATGFRKTNQTAAGLESSSAAHASTASPTDAGQQGGAGRGGMQVKGKDLLKGAGVLGGKGMKEAKGLFAKGRSRFRGESKVD</sequence>
<protein>
    <submittedName>
        <fullName evidence="1">Uncharacterized protein</fullName>
    </submittedName>
</protein>
<proteinExistence type="predicted"/>
<name>A0ACB5SAY5_9PEZI</name>
<gene>
    <name evidence="1" type="primary">g347</name>
    <name evidence="1" type="ORF">NpPPO83_00000347</name>
</gene>
<dbReference type="EMBL" id="BSXG01000064">
    <property type="protein sequence ID" value="GME33332.1"/>
    <property type="molecule type" value="Genomic_DNA"/>
</dbReference>
<evidence type="ECO:0000313" key="1">
    <source>
        <dbReference type="EMBL" id="GME33332.1"/>
    </source>
</evidence>
<organism evidence="1 2">
    <name type="scientific">Neofusicoccum parvum</name>
    <dbReference type="NCBI Taxonomy" id="310453"/>
    <lineage>
        <taxon>Eukaryota</taxon>
        <taxon>Fungi</taxon>
        <taxon>Dikarya</taxon>
        <taxon>Ascomycota</taxon>
        <taxon>Pezizomycotina</taxon>
        <taxon>Dothideomycetes</taxon>
        <taxon>Dothideomycetes incertae sedis</taxon>
        <taxon>Botryosphaeriales</taxon>
        <taxon>Botryosphaeriaceae</taxon>
        <taxon>Neofusicoccum</taxon>
    </lineage>
</organism>
<evidence type="ECO:0000313" key="2">
    <source>
        <dbReference type="Proteomes" id="UP001165186"/>
    </source>
</evidence>
<comment type="caution">
    <text evidence="1">The sequence shown here is derived from an EMBL/GenBank/DDBJ whole genome shotgun (WGS) entry which is preliminary data.</text>
</comment>